<dbReference type="PANTHER" id="PTHR47256:SF1">
    <property type="entry name" value="ZN(II)2CYS6 TRANSCRIPTION FACTOR (EUROFUNG)"/>
    <property type="match status" value="1"/>
</dbReference>
<dbReference type="GO" id="GO:0006351">
    <property type="term" value="P:DNA-templated transcription"/>
    <property type="evidence" value="ECO:0007669"/>
    <property type="project" value="InterPro"/>
</dbReference>
<evidence type="ECO:0000313" key="3">
    <source>
        <dbReference type="EMBL" id="KAH0959675.1"/>
    </source>
</evidence>
<comment type="caution">
    <text evidence="3">The sequence shown here is derived from an EMBL/GenBank/DDBJ whole genome shotgun (WGS) entry which is preliminary data.</text>
</comment>
<dbReference type="AlphaFoldDB" id="A0A9P8SFQ5"/>
<name>A0A9P8SFQ5_9HYPO</name>
<dbReference type="EMBL" id="JAIZPD010000012">
    <property type="protein sequence ID" value="KAH0959675.1"/>
    <property type="molecule type" value="Genomic_DNA"/>
</dbReference>
<keyword evidence="1" id="KW-0539">Nucleus</keyword>
<dbReference type="PANTHER" id="PTHR47256">
    <property type="entry name" value="ZN(II)2CYS6 TRANSCRIPTION FACTOR (EUROFUNG)-RELATED"/>
    <property type="match status" value="1"/>
</dbReference>
<reference evidence="3" key="1">
    <citation type="submission" date="2021-09" db="EMBL/GenBank/DDBJ databases">
        <title>A high-quality genome of the endoparasitic fungus Hirsutella rhossiliensis with a comparison of Hirsutella genomes reveals transposable elements contributing to genome size variation.</title>
        <authorList>
            <person name="Lin R."/>
            <person name="Jiao Y."/>
            <person name="Sun X."/>
            <person name="Ling J."/>
            <person name="Xie B."/>
            <person name="Cheng X."/>
        </authorList>
    </citation>
    <scope>NUCLEOTIDE SEQUENCE</scope>
    <source>
        <strain evidence="3">HR02</strain>
    </source>
</reference>
<evidence type="ECO:0000259" key="2">
    <source>
        <dbReference type="Pfam" id="PF04082"/>
    </source>
</evidence>
<proteinExistence type="predicted"/>
<dbReference type="GO" id="GO:0003677">
    <property type="term" value="F:DNA binding"/>
    <property type="evidence" value="ECO:0007669"/>
    <property type="project" value="InterPro"/>
</dbReference>
<dbReference type="Proteomes" id="UP000824596">
    <property type="component" value="Unassembled WGS sequence"/>
</dbReference>
<dbReference type="RefSeq" id="XP_044717188.1">
    <property type="nucleotide sequence ID" value="XM_044867928.1"/>
</dbReference>
<dbReference type="InterPro" id="IPR007219">
    <property type="entry name" value="XnlR_reg_dom"/>
</dbReference>
<dbReference type="Pfam" id="PF04082">
    <property type="entry name" value="Fungal_trans"/>
    <property type="match status" value="1"/>
</dbReference>
<feature type="domain" description="Xylanolytic transcriptional activator regulatory" evidence="2">
    <location>
        <begin position="147"/>
        <end position="324"/>
    </location>
</feature>
<dbReference type="InterPro" id="IPR053187">
    <property type="entry name" value="Notoamide_regulator"/>
</dbReference>
<sequence>MFECVGRSLSLSNGIGGFHRGLEGEECVYGAAEGETVLLSLKKKHGALEGENGKYKELLTLLRTKPDDEAHEILRRIRSADEPLLVLVEIRHAELLLAEPSPTSERASHDDRLLRLDQEAHDSSVIKVPAKPWTVVADDGLVSELITEYFTWDHAYLLPSVDRDVFLQEMRGRDPSTARWCSPLLVNAICAHKSQVVERARLFGAMTRQDMTERFLYEAKSLLYCEQGRASIPTAQALMLMFLTTTCLGRDRAGRIYRHHAIDMIQRLKIEAKYTALLEDSHDDPRERRLLAKALWGLFVFESRSSFFYFEPSQIPPPRIPQPFTEGESSQHRPCGNIDVLGRPFEESPCLVPHVPGINAAACSLSELFYEIMTHNVSDDTAWGGETDLRIQKRLYSRLKRMTEAWPRRFYVENNVSPGTCFLRMHENEVGFGIVQVTRHEALFETPASQPGTTIGDLCLHHCSSVSKTIEAYLARWPFDSLLWRHLYLSMQPLVLMFDNPIAVDIFTKNCMMMRYGCRTFRVCGHLIQATQAFAWAINQPIPDSALPYLEGWTREEANGEDLPVSFALPQQDDVKDLLAANLAGTDNEEDQLGALLKRWALE</sequence>
<evidence type="ECO:0000256" key="1">
    <source>
        <dbReference type="ARBA" id="ARBA00023242"/>
    </source>
</evidence>
<dbReference type="CDD" id="cd12148">
    <property type="entry name" value="fungal_TF_MHR"/>
    <property type="match status" value="1"/>
</dbReference>
<dbReference type="GO" id="GO:0008270">
    <property type="term" value="F:zinc ion binding"/>
    <property type="evidence" value="ECO:0007669"/>
    <property type="project" value="InterPro"/>
</dbReference>
<dbReference type="OrthoDB" id="2943660at2759"/>
<dbReference type="GeneID" id="68358586"/>
<protein>
    <submittedName>
        <fullName evidence="3">C6 transcription factor</fullName>
    </submittedName>
</protein>
<accession>A0A9P8SFQ5</accession>
<gene>
    <name evidence="3" type="ORF">HRG_09457</name>
</gene>
<evidence type="ECO:0000313" key="4">
    <source>
        <dbReference type="Proteomes" id="UP000824596"/>
    </source>
</evidence>
<organism evidence="3 4">
    <name type="scientific">Hirsutella rhossiliensis</name>
    <dbReference type="NCBI Taxonomy" id="111463"/>
    <lineage>
        <taxon>Eukaryota</taxon>
        <taxon>Fungi</taxon>
        <taxon>Dikarya</taxon>
        <taxon>Ascomycota</taxon>
        <taxon>Pezizomycotina</taxon>
        <taxon>Sordariomycetes</taxon>
        <taxon>Hypocreomycetidae</taxon>
        <taxon>Hypocreales</taxon>
        <taxon>Ophiocordycipitaceae</taxon>
        <taxon>Hirsutella</taxon>
    </lineage>
</organism>
<keyword evidence="4" id="KW-1185">Reference proteome</keyword>